<evidence type="ECO:0000256" key="1">
    <source>
        <dbReference type="SAM" id="Phobius"/>
    </source>
</evidence>
<gene>
    <name evidence="2" type="ORF">BRW65_22845</name>
</gene>
<dbReference type="AlphaFoldDB" id="A0A1Q4HP27"/>
<dbReference type="EMBL" id="MPNT01000027">
    <property type="protein sequence ID" value="OJZ69449.1"/>
    <property type="molecule type" value="Genomic_DNA"/>
</dbReference>
<organism evidence="2 3">
    <name type="scientific">Mycobacterium paraffinicum</name>
    <dbReference type="NCBI Taxonomy" id="53378"/>
    <lineage>
        <taxon>Bacteria</taxon>
        <taxon>Bacillati</taxon>
        <taxon>Actinomycetota</taxon>
        <taxon>Actinomycetes</taxon>
        <taxon>Mycobacteriales</taxon>
        <taxon>Mycobacteriaceae</taxon>
        <taxon>Mycobacterium</taxon>
    </lineage>
</organism>
<comment type="caution">
    <text evidence="2">The sequence shown here is derived from an EMBL/GenBank/DDBJ whole genome shotgun (WGS) entry which is preliminary data.</text>
</comment>
<keyword evidence="1" id="KW-1133">Transmembrane helix</keyword>
<reference evidence="2 3" key="1">
    <citation type="submission" date="2016-11" db="EMBL/GenBank/DDBJ databases">
        <title>Genome sequences of unsequenced Mycobacteria.</title>
        <authorList>
            <person name="Greninger A.L."/>
            <person name="Fang F."/>
            <person name="Jerome K.R."/>
        </authorList>
    </citation>
    <scope>NUCLEOTIDE SEQUENCE [LARGE SCALE GENOMIC DNA]</scope>
    <source>
        <strain evidence="2 3">M11</strain>
    </source>
</reference>
<evidence type="ECO:0000313" key="2">
    <source>
        <dbReference type="EMBL" id="OJZ69449.1"/>
    </source>
</evidence>
<dbReference type="RefSeq" id="WP_065498571.1">
    <property type="nucleotide sequence ID" value="NZ_MPNT01000027.1"/>
</dbReference>
<name>A0A1Q4HP27_9MYCO</name>
<feature type="transmembrane region" description="Helical" evidence="1">
    <location>
        <begin position="63"/>
        <end position="86"/>
    </location>
</feature>
<dbReference type="OrthoDB" id="4751265at2"/>
<evidence type="ECO:0000313" key="3">
    <source>
        <dbReference type="Proteomes" id="UP000186438"/>
    </source>
</evidence>
<keyword evidence="3" id="KW-1185">Reference proteome</keyword>
<protein>
    <submittedName>
        <fullName evidence="2">Uncharacterized protein</fullName>
    </submittedName>
</protein>
<proteinExistence type="predicted"/>
<dbReference type="STRING" id="53378.BRW65_22845"/>
<sequence>MPESRAILKLILSSTILLALVGILPQMVRTASDMSGLLTQPAAHHPVSTPPPAATPDPPIDWVTPATIGLGILIAALLILGTSRYLTSRRVDKRAQQERRAAQIQLWQQGVTTLADTSEALMAFENDPESVYFTRRLLGDITEPATAAFYTAFGTAQALCTETVPADTDMVIAFVDAAAAARRAFGAADENARRKARLGISHGGRRLTPDERHKIDQAQKLMRQARDPAVTEENAHNALTKALNLLDDAGAIIPERLTANTTKSIETVHRRALTR</sequence>
<accession>A0A1Q4HP27</accession>
<dbReference type="Proteomes" id="UP000186438">
    <property type="component" value="Unassembled WGS sequence"/>
</dbReference>
<keyword evidence="1" id="KW-0812">Transmembrane</keyword>
<keyword evidence="1" id="KW-0472">Membrane</keyword>